<proteinExistence type="predicted"/>
<evidence type="ECO:0000313" key="1">
    <source>
        <dbReference type="EMBL" id="OUD02059.1"/>
    </source>
</evidence>
<protein>
    <submittedName>
        <fullName evidence="1">Uncharacterized protein</fullName>
    </submittedName>
</protein>
<keyword evidence="2" id="KW-1185">Reference proteome</keyword>
<reference evidence="1 2" key="1">
    <citation type="submission" date="2017-05" db="EMBL/GenBank/DDBJ databases">
        <title>Biotechnological potential of actinobacteria isolated from South African environments.</title>
        <authorList>
            <person name="Le Roes-Hill M."/>
            <person name="Prins A."/>
            <person name="Durrell K.A."/>
        </authorList>
    </citation>
    <scope>NUCLEOTIDE SEQUENCE [LARGE SCALE GENOMIC DNA]</scope>
    <source>
        <strain evidence="1 2">HMC13</strain>
    </source>
</reference>
<dbReference type="AlphaFoldDB" id="A0A243S3D6"/>
<comment type="caution">
    <text evidence="1">The sequence shown here is derived from an EMBL/GenBank/DDBJ whole genome shotgun (WGS) entry which is preliminary data.</text>
</comment>
<accession>A0A243S3D6</accession>
<dbReference type="Proteomes" id="UP000195105">
    <property type="component" value="Unassembled WGS sequence"/>
</dbReference>
<evidence type="ECO:0000313" key="2">
    <source>
        <dbReference type="Proteomes" id="UP000195105"/>
    </source>
</evidence>
<organism evidence="1 2">
    <name type="scientific">Streptomyces swartbergensis</name>
    <dbReference type="NCBI Taxonomy" id="487165"/>
    <lineage>
        <taxon>Bacteria</taxon>
        <taxon>Bacillati</taxon>
        <taxon>Actinomycetota</taxon>
        <taxon>Actinomycetes</taxon>
        <taxon>Kitasatosporales</taxon>
        <taxon>Streptomycetaceae</taxon>
        <taxon>Streptomyces</taxon>
    </lineage>
</organism>
<name>A0A243S3D6_9ACTN</name>
<gene>
    <name evidence="1" type="ORF">CA983_16935</name>
</gene>
<sequence length="657" mass="72656">MAAAESRTSLPFDFLRTVIAQASDDSPPTRMAVEAIRTASQGTDRDGLLMALLTGPLAQSAPEWLLATAVESDLNREPQPYMTTDRMELARVALSHPACPDAYRARFLRECTEAQLGGLGRREGGAALIRAVVAELHRRSTTGLTITPELLTTPTPAQLVLSEHGLHEDVFVAALDCLPFGPDKHDGEEDVEAWMERHRAASDAWDNMWSGILRAQTEHHRPLLAWSARHPAADRVVREHLLSSLPWHVEPALLEEVAAHDLEYFGRAVLLTRVSRSCRDGLTPAQARERYADELAAASQEERDYVERFLDEEMQSGYLQTMACRSAVAWVERAGRQTWRFLLNPGEARRLGRPREREWLASEELVAALGTRFATISLTALSLWEPDPDSRYPVVRDLGWLHALLVHLPEVPDEARQKARLVVQDTRRALSARSGAHGYSSSGHSAWEENRRANELIATIMPLVTDPVPALPGRRTASLGDPQGIGFKKLADADEDVLVAYLDRHMGNDTLIEEALLCFAARSYRKSLTFDDVLARHSAPQQTLLDLTLHLRRRLGGGPDLRGSWAEIILARPECPAELLRLLPAWSALKARGPHYDTTHPAVAAYVTKALGDSDAAWQRFAASPMSHAGPSAWHRLGDLLDAAVKGTAWPTPPPAR</sequence>
<dbReference type="EMBL" id="NGFN01000093">
    <property type="protein sequence ID" value="OUD02059.1"/>
    <property type="molecule type" value="Genomic_DNA"/>
</dbReference>